<dbReference type="GO" id="GO:1990527">
    <property type="term" value="C:Tec1p-Ste12p-Dig1p complex"/>
    <property type="evidence" value="ECO:0007669"/>
    <property type="project" value="TreeGrafter"/>
</dbReference>
<dbReference type="GO" id="GO:0003700">
    <property type="term" value="F:DNA-binding transcription factor activity"/>
    <property type="evidence" value="ECO:0007669"/>
    <property type="project" value="InterPro"/>
</dbReference>
<dbReference type="PANTHER" id="PTHR47427:SF1">
    <property type="entry name" value="PROTEIN STE12"/>
    <property type="match status" value="1"/>
</dbReference>
<name>A0A9W8HVB8_9FUNG</name>
<evidence type="ECO:0000256" key="6">
    <source>
        <dbReference type="SAM" id="MobiDB-lite"/>
    </source>
</evidence>
<dbReference type="GO" id="GO:0005634">
    <property type="term" value="C:nucleus"/>
    <property type="evidence" value="ECO:0007669"/>
    <property type="project" value="UniProtKB-SubCell"/>
</dbReference>
<dbReference type="PANTHER" id="PTHR47427">
    <property type="entry name" value="PROTEIN STE12"/>
    <property type="match status" value="1"/>
</dbReference>
<feature type="region of interest" description="Disordered" evidence="6">
    <location>
        <begin position="293"/>
        <end position="340"/>
    </location>
</feature>
<keyword evidence="2" id="KW-0805">Transcription regulation</keyword>
<keyword evidence="3" id="KW-0804">Transcription</keyword>
<evidence type="ECO:0000256" key="1">
    <source>
        <dbReference type="ARBA" id="ARBA00004123"/>
    </source>
</evidence>
<feature type="compositionally biased region" description="Polar residues" evidence="6">
    <location>
        <begin position="310"/>
        <end position="328"/>
    </location>
</feature>
<organism evidence="7 8">
    <name type="scientific">Coemansia guatemalensis</name>
    <dbReference type="NCBI Taxonomy" id="2761395"/>
    <lineage>
        <taxon>Eukaryota</taxon>
        <taxon>Fungi</taxon>
        <taxon>Fungi incertae sedis</taxon>
        <taxon>Zoopagomycota</taxon>
        <taxon>Kickxellomycotina</taxon>
        <taxon>Kickxellomycetes</taxon>
        <taxon>Kickxellales</taxon>
        <taxon>Kickxellaceae</taxon>
        <taxon>Coemansia</taxon>
    </lineage>
</organism>
<evidence type="ECO:0000256" key="2">
    <source>
        <dbReference type="ARBA" id="ARBA00023015"/>
    </source>
</evidence>
<dbReference type="AlphaFoldDB" id="A0A9W8HVB8"/>
<dbReference type="SMART" id="SM00424">
    <property type="entry name" value="STE"/>
    <property type="match status" value="1"/>
</dbReference>
<feature type="compositionally biased region" description="Polar residues" evidence="6">
    <location>
        <begin position="524"/>
        <end position="540"/>
    </location>
</feature>
<evidence type="ECO:0000313" key="7">
    <source>
        <dbReference type="EMBL" id="KAJ2801658.1"/>
    </source>
</evidence>
<feature type="compositionally biased region" description="Low complexity" evidence="6">
    <location>
        <begin position="752"/>
        <end position="761"/>
    </location>
</feature>
<gene>
    <name evidence="7" type="ORF">H4R20_003587</name>
</gene>
<dbReference type="EMBL" id="JANBUO010000777">
    <property type="protein sequence ID" value="KAJ2801658.1"/>
    <property type="molecule type" value="Genomic_DNA"/>
</dbReference>
<feature type="non-terminal residue" evidence="7">
    <location>
        <position position="807"/>
    </location>
</feature>
<comment type="subcellular location">
    <subcellularLocation>
        <location evidence="1">Nucleus</location>
    </subcellularLocation>
</comment>
<feature type="region of interest" description="Disordered" evidence="6">
    <location>
        <begin position="706"/>
        <end position="727"/>
    </location>
</feature>
<feature type="region of interest" description="Disordered" evidence="6">
    <location>
        <begin position="741"/>
        <end position="807"/>
    </location>
</feature>
<reference evidence="7" key="1">
    <citation type="submission" date="2022-07" db="EMBL/GenBank/DDBJ databases">
        <title>Phylogenomic reconstructions and comparative analyses of Kickxellomycotina fungi.</title>
        <authorList>
            <person name="Reynolds N.K."/>
            <person name="Stajich J.E."/>
            <person name="Barry K."/>
            <person name="Grigoriev I.V."/>
            <person name="Crous P."/>
            <person name="Smith M.E."/>
        </authorList>
    </citation>
    <scope>NUCLEOTIDE SEQUENCE</scope>
    <source>
        <strain evidence="7">NRRL 1565</strain>
    </source>
</reference>
<evidence type="ECO:0000313" key="8">
    <source>
        <dbReference type="Proteomes" id="UP001140094"/>
    </source>
</evidence>
<dbReference type="Proteomes" id="UP001140094">
    <property type="component" value="Unassembled WGS sequence"/>
</dbReference>
<dbReference type="GO" id="GO:1990526">
    <property type="term" value="C:Ste12p-Dig1p-Dig2p complex"/>
    <property type="evidence" value="ECO:0007669"/>
    <property type="project" value="TreeGrafter"/>
</dbReference>
<dbReference type="InterPro" id="IPR052127">
    <property type="entry name" value="STE12_transcription_factor"/>
</dbReference>
<dbReference type="InterPro" id="IPR003120">
    <property type="entry name" value="Ste12"/>
</dbReference>
<evidence type="ECO:0000256" key="3">
    <source>
        <dbReference type="ARBA" id="ARBA00023163"/>
    </source>
</evidence>
<accession>A0A9W8HVB8</accession>
<dbReference type="Pfam" id="PF02200">
    <property type="entry name" value="STE"/>
    <property type="match status" value="1"/>
</dbReference>
<proteinExistence type="inferred from homology"/>
<comment type="caution">
    <text evidence="7">The sequence shown here is derived from an EMBL/GenBank/DDBJ whole genome shotgun (WGS) entry which is preliminary data.</text>
</comment>
<comment type="similarity">
    <text evidence="5">Belongs to the STE12 transcription factor family.</text>
</comment>
<keyword evidence="8" id="KW-1185">Reference proteome</keyword>
<evidence type="ECO:0000256" key="4">
    <source>
        <dbReference type="ARBA" id="ARBA00023242"/>
    </source>
</evidence>
<feature type="compositionally biased region" description="Basic and acidic residues" evidence="6">
    <location>
        <begin position="763"/>
        <end position="773"/>
    </location>
</feature>
<feature type="region of interest" description="Disordered" evidence="6">
    <location>
        <begin position="524"/>
        <end position="544"/>
    </location>
</feature>
<feature type="compositionally biased region" description="Basic and acidic residues" evidence="6">
    <location>
        <begin position="784"/>
        <end position="793"/>
    </location>
</feature>
<evidence type="ECO:0000256" key="5">
    <source>
        <dbReference type="ARBA" id="ARBA00024345"/>
    </source>
</evidence>
<protein>
    <recommendedName>
        <fullName evidence="9">STE-domain-containing protein</fullName>
    </recommendedName>
</protein>
<keyword evidence="4" id="KW-0539">Nucleus</keyword>
<dbReference type="OrthoDB" id="1095242at2759"/>
<evidence type="ECO:0008006" key="9">
    <source>
        <dbReference type="Google" id="ProtNLM"/>
    </source>
</evidence>
<sequence>MKRPSMDLAEFLANAPSLFGEEAAQDEEIDPNITRGKHEGAIRRFGFDDGDTLSCIRWDSQFHITSTDIIRALVHRFRDIKRPVLNMKKFEEGVFSDLRSLKPGVDARLEMPRSEFLELLYKHHCVRTQKKQKVFYWSSVPHDMLFRDALERDLKREAMGIEPTTKIAEDADPTSFVVIGGVELPLSVPPTLAAHMCPSASSHDISAAKVRVSTALVTSSTTAARLRIPAAAHVHKPAENMVLPSQPALLTTERIDAQGVEGSSSAPMGGTQAFADRGAGTMKVTMGFSDSTDMVPYAPRSSSHEKQVAAGSQQFSAQQDQPISSSQFGAPADGGSQPSLSEYISARTASSATSTAGSSGLVSINDSWTGADFRELHKKASELHEDYNEYHPTPTPHHSPKEGAASRQDLMELLSSDPNAFITQDNVSDFSSLLDQILGSSGQIKESSASQNGNLFAGPPFSLGNAPAFLPQTAMSVASQSATTEPSIVAGRSASATSMDVDMGSSTSGARANPAVTMVLDSASPSMASSGHMTANQTPDASGALPRGIGGIGAMSLNEINSILASVDASRAAPDSVPASAGTRFAEQSLGGLFPMFGNPTDGLQSAATQLPTQAPSLAAGASETRVDADEPKSMDILKQLWLGQRPGVAPTPRSTRFSRFHPYLKSIARIAHRESSSSLNRVPSTADPNVAAAAVNAMAAKSGYSTPDAAAGPPNRGAGSEQQENSTAALFSISAQTSQAGWLPSQGDTGAALATSSSAAPDHAKTKSEDAAKLQGRTKPKPKHDESEDQRRYPCTFAGCTKQFKR</sequence>